<sequence>MSDSDSETTTVDADAQWGNPSHSPAPIATNTLILARLPPDLFLNSADHLRELVQRLGGGGTIVAFAPLASFGRCLVVYEATDQAMRARIMLERDKMFSGKVYYGEHTSPESLEGDSLQVPENERNWLISPPGSPPIGWVQTREAGPNYRVLSDDFVQRFAELDLDTLDLGDGHNDDFDMGTGTSPNFASTTTTSAAGLTHLTSDPARPIPSSSASASVSASSNSLTPPPPSVPLPLVIRVEDWTNSVRPKAVSDIELASQEQGNIALQRRLEVDNRRWQEQHGADFEAGSSGADAGNLPRAHSSVHVSGHDEQTAGRAAQDDFASEEDFRAEMIRRMKRMPPKTRMPPVGRSAV</sequence>
<proteinExistence type="inferred from homology"/>
<dbReference type="GO" id="GO:0019722">
    <property type="term" value="P:calcium-mediated signaling"/>
    <property type="evidence" value="ECO:0007669"/>
    <property type="project" value="InterPro"/>
</dbReference>
<dbReference type="Pfam" id="PF04847">
    <property type="entry name" value="Calcipressin"/>
    <property type="match status" value="1"/>
</dbReference>
<name>A0A139A526_GONPJ</name>
<dbReference type="Proteomes" id="UP000070544">
    <property type="component" value="Unassembled WGS sequence"/>
</dbReference>
<comment type="similarity">
    <text evidence="1">Belongs to the RCAN family.</text>
</comment>
<evidence type="ECO:0000313" key="4">
    <source>
        <dbReference type="Proteomes" id="UP000070544"/>
    </source>
</evidence>
<feature type="compositionally biased region" description="Low complexity" evidence="2">
    <location>
        <begin position="198"/>
        <end position="225"/>
    </location>
</feature>
<dbReference type="OrthoDB" id="17212at2759"/>
<protein>
    <submittedName>
        <fullName evidence="3">Calcipressin-domain-containing protein</fullName>
    </submittedName>
</protein>
<dbReference type="GO" id="GO:0005634">
    <property type="term" value="C:nucleus"/>
    <property type="evidence" value="ECO:0007669"/>
    <property type="project" value="TreeGrafter"/>
</dbReference>
<evidence type="ECO:0000256" key="2">
    <source>
        <dbReference type="SAM" id="MobiDB-lite"/>
    </source>
</evidence>
<feature type="region of interest" description="Disordered" evidence="2">
    <location>
        <begin position="198"/>
        <end position="232"/>
    </location>
</feature>
<dbReference type="GO" id="GO:0005737">
    <property type="term" value="C:cytoplasm"/>
    <property type="evidence" value="ECO:0007669"/>
    <property type="project" value="TreeGrafter"/>
</dbReference>
<dbReference type="PANTHER" id="PTHR10300">
    <property type="entry name" value="CALCIPRESSIN"/>
    <property type="match status" value="1"/>
</dbReference>
<dbReference type="Gene3D" id="3.30.70.330">
    <property type="match status" value="1"/>
</dbReference>
<dbReference type="InterPro" id="IPR012677">
    <property type="entry name" value="Nucleotide-bd_a/b_plait_sf"/>
</dbReference>
<evidence type="ECO:0000313" key="3">
    <source>
        <dbReference type="EMBL" id="KXS11906.1"/>
    </source>
</evidence>
<dbReference type="InterPro" id="IPR006931">
    <property type="entry name" value="Calcipressin"/>
</dbReference>
<dbReference type="SUPFAM" id="SSF54928">
    <property type="entry name" value="RNA-binding domain, RBD"/>
    <property type="match status" value="1"/>
</dbReference>
<dbReference type="GO" id="GO:0003676">
    <property type="term" value="F:nucleic acid binding"/>
    <property type="evidence" value="ECO:0007669"/>
    <property type="project" value="InterPro"/>
</dbReference>
<dbReference type="AlphaFoldDB" id="A0A139A526"/>
<keyword evidence="4" id="KW-1185">Reference proteome</keyword>
<gene>
    <name evidence="3" type="ORF">M427DRAFT_60046</name>
</gene>
<dbReference type="InterPro" id="IPR035979">
    <property type="entry name" value="RBD_domain_sf"/>
</dbReference>
<reference evidence="3 4" key="1">
    <citation type="journal article" date="2015" name="Genome Biol. Evol.">
        <title>Phylogenomic analyses indicate that early fungi evolved digesting cell walls of algal ancestors of land plants.</title>
        <authorList>
            <person name="Chang Y."/>
            <person name="Wang S."/>
            <person name="Sekimoto S."/>
            <person name="Aerts A.L."/>
            <person name="Choi C."/>
            <person name="Clum A."/>
            <person name="LaButti K.M."/>
            <person name="Lindquist E.A."/>
            <person name="Yee Ngan C."/>
            <person name="Ohm R.A."/>
            <person name="Salamov A.A."/>
            <person name="Grigoriev I.V."/>
            <person name="Spatafora J.W."/>
            <person name="Berbee M.L."/>
        </authorList>
    </citation>
    <scope>NUCLEOTIDE SEQUENCE [LARGE SCALE GENOMIC DNA]</scope>
    <source>
        <strain evidence="3 4">JEL478</strain>
    </source>
</reference>
<feature type="region of interest" description="Disordered" evidence="2">
    <location>
        <begin position="1"/>
        <end position="23"/>
    </location>
</feature>
<feature type="region of interest" description="Disordered" evidence="2">
    <location>
        <begin position="286"/>
        <end position="326"/>
    </location>
</feature>
<dbReference type="EMBL" id="KQ965794">
    <property type="protein sequence ID" value="KXS11906.1"/>
    <property type="molecule type" value="Genomic_DNA"/>
</dbReference>
<dbReference type="STRING" id="1344416.A0A139A526"/>
<dbReference type="GO" id="GO:0008597">
    <property type="term" value="F:calcium-dependent protein serine/threonine phosphatase regulator activity"/>
    <property type="evidence" value="ECO:0007669"/>
    <property type="project" value="TreeGrafter"/>
</dbReference>
<organism evidence="3 4">
    <name type="scientific">Gonapodya prolifera (strain JEL478)</name>
    <name type="common">Monoblepharis prolifera</name>
    <dbReference type="NCBI Taxonomy" id="1344416"/>
    <lineage>
        <taxon>Eukaryota</taxon>
        <taxon>Fungi</taxon>
        <taxon>Fungi incertae sedis</taxon>
        <taxon>Chytridiomycota</taxon>
        <taxon>Chytridiomycota incertae sedis</taxon>
        <taxon>Monoblepharidomycetes</taxon>
        <taxon>Monoblepharidales</taxon>
        <taxon>Gonapodyaceae</taxon>
        <taxon>Gonapodya</taxon>
    </lineage>
</organism>
<evidence type="ECO:0000256" key="1">
    <source>
        <dbReference type="ARBA" id="ARBA00008209"/>
    </source>
</evidence>
<accession>A0A139A526</accession>
<dbReference type="PANTHER" id="PTHR10300:SF14">
    <property type="entry name" value="PROTEIN SARAH"/>
    <property type="match status" value="1"/>
</dbReference>